<evidence type="ECO:0000313" key="4">
    <source>
        <dbReference type="Proteomes" id="UP000199527"/>
    </source>
</evidence>
<dbReference type="InterPro" id="IPR000614">
    <property type="entry name" value="FRMsr_CS"/>
</dbReference>
<sequence length="170" mass="18227">MATLCDLTTMMMSTPINNSYSTLVKQGRALIEGEPNLIANLANLSALIYNSVSDLNWAGFYMVDSDSTLVLGPFQGQVACVRIEIGKGVCGTAVATDSTQRVDDVHAFAGHIACDAASNSELVVPIHYRGKVIAVLDLDSPLIGRFQQQDQIGFEALITELEAHLEKVGL</sequence>
<evidence type="ECO:0000259" key="2">
    <source>
        <dbReference type="Pfam" id="PF13185"/>
    </source>
</evidence>
<reference evidence="4" key="1">
    <citation type="submission" date="2016-10" db="EMBL/GenBank/DDBJ databases">
        <authorList>
            <person name="Varghese N."/>
            <person name="Submissions S."/>
        </authorList>
    </citation>
    <scope>NUCLEOTIDE SEQUENCE [LARGE SCALE GENOMIC DNA]</scope>
    <source>
        <strain evidence="4">DSM 23317</strain>
    </source>
</reference>
<proteinExistence type="inferred from homology"/>
<dbReference type="AlphaFoldDB" id="A0A1G8VY34"/>
<name>A0A1G8VY34_9GAMM</name>
<evidence type="ECO:0000256" key="1">
    <source>
        <dbReference type="ARBA" id="ARBA00038454"/>
    </source>
</evidence>
<dbReference type="Pfam" id="PF13185">
    <property type="entry name" value="GAF_2"/>
    <property type="match status" value="1"/>
</dbReference>
<dbReference type="InterPro" id="IPR003018">
    <property type="entry name" value="GAF"/>
</dbReference>
<gene>
    <name evidence="3" type="ORF">SAMN04488540_11228</name>
</gene>
<keyword evidence="4" id="KW-1185">Reference proteome</keyword>
<protein>
    <submittedName>
        <fullName evidence="3">GAF domain-containing protein</fullName>
    </submittedName>
</protein>
<dbReference type="GO" id="GO:0033745">
    <property type="term" value="F:L-methionine-(R)-S-oxide reductase activity"/>
    <property type="evidence" value="ECO:0007669"/>
    <property type="project" value="TreeGrafter"/>
</dbReference>
<dbReference type="SUPFAM" id="SSF55781">
    <property type="entry name" value="GAF domain-like"/>
    <property type="match status" value="1"/>
</dbReference>
<dbReference type="InterPro" id="IPR029016">
    <property type="entry name" value="GAF-like_dom_sf"/>
</dbReference>
<dbReference type="PROSITE" id="PS01320">
    <property type="entry name" value="UPF0067"/>
    <property type="match status" value="1"/>
</dbReference>
<dbReference type="PANTHER" id="PTHR21021">
    <property type="entry name" value="GAF/PUTATIVE CYTOSKELETAL PROTEIN"/>
    <property type="match status" value="1"/>
</dbReference>
<dbReference type="GO" id="GO:0005829">
    <property type="term" value="C:cytosol"/>
    <property type="evidence" value="ECO:0007669"/>
    <property type="project" value="TreeGrafter"/>
</dbReference>
<dbReference type="InterPro" id="IPR051330">
    <property type="entry name" value="Phosphatase_reg/MetRdx"/>
</dbReference>
<feature type="domain" description="GAF" evidence="2">
    <location>
        <begin position="44"/>
        <end position="161"/>
    </location>
</feature>
<dbReference type="PANTHER" id="PTHR21021:SF15">
    <property type="entry name" value="FREE METHIONINE-R-SULFOXIDE REDUCTASE"/>
    <property type="match status" value="1"/>
</dbReference>
<dbReference type="Proteomes" id="UP000199527">
    <property type="component" value="Unassembled WGS sequence"/>
</dbReference>
<comment type="similarity">
    <text evidence="1">Belongs to the free Met sulfoxide reductase family.</text>
</comment>
<dbReference type="EMBL" id="FNEM01000012">
    <property type="protein sequence ID" value="SDJ70899.1"/>
    <property type="molecule type" value="Genomic_DNA"/>
</dbReference>
<organism evidence="3 4">
    <name type="scientific">Ferrimonas sediminum</name>
    <dbReference type="NCBI Taxonomy" id="718193"/>
    <lineage>
        <taxon>Bacteria</taxon>
        <taxon>Pseudomonadati</taxon>
        <taxon>Pseudomonadota</taxon>
        <taxon>Gammaproteobacteria</taxon>
        <taxon>Alteromonadales</taxon>
        <taxon>Ferrimonadaceae</taxon>
        <taxon>Ferrimonas</taxon>
    </lineage>
</organism>
<evidence type="ECO:0000313" key="3">
    <source>
        <dbReference type="EMBL" id="SDJ70899.1"/>
    </source>
</evidence>
<dbReference type="FunFam" id="3.30.450.40:FF:000008">
    <property type="entry name" value="GAF domain-containing proteins"/>
    <property type="match status" value="1"/>
</dbReference>
<accession>A0A1G8VY34</accession>
<dbReference type="Gene3D" id="3.30.450.40">
    <property type="match status" value="1"/>
</dbReference>